<dbReference type="InterPro" id="IPR028926">
    <property type="entry name" value="CEP76-C2"/>
</dbReference>
<evidence type="ECO:0000313" key="6">
    <source>
        <dbReference type="Proteomes" id="UP000694941"/>
    </source>
</evidence>
<dbReference type="RefSeq" id="XP_022245035.1">
    <property type="nucleotide sequence ID" value="XM_022389327.1"/>
</dbReference>
<gene>
    <name evidence="7 8 9 10 11" type="primary">LOC106462160</name>
</gene>
<evidence type="ECO:0000259" key="4">
    <source>
        <dbReference type="Pfam" id="PF24652"/>
    </source>
</evidence>
<sequence length="664" mass="75287">MNNTLIDRNELRDKIHEYLREKDLKTRIKSALSSKENKIRQKISCSKLAAEEDSLLKILHQQRIVDELVSHLVFSDIAKKAETTHEDFKELQQNEKTDTVDSSFLKDQNVYKVEIRIKQGRAFVECLLEPPPIIGQPLPTLTIHGHFQGQRSKSTPVPAVCEPEFFCTLSFDLHAKTQGLIASDVRASSLSEIDSPVHLVLVRTEPNGENKLMSSCFLEWRKVLTSPNGCLSIHTELKGIGVENKVPIGILDMELCVNPTPKSLITECVLNTQLSLEKTQYDEKQILFLTYSKLWWQEYLEIRPEHSLRLVKIFTQDENAVALPVVCYVKPLRVGRLIESPQEALWFVSLFHQQKCPVVGKVGITSQEQWNNLFAFLVVQGGGSEDHAVFLCSLLLGFGLNAYVCIGTVGKEVPYAWVITFGRTDNITFWDVASATRYKHCSAQKDCSKTMKPKHPFKTVGCIFNHQSFFANCQPTDSIERCCFDLNDPSKWKSMSTDAIALISTTIPSWPTMLASTIDVSKASLDLEEQLKVLITEHRADKGLTTYWDENLCFILSSALSTCEIQGRSELFYVPGVPAYHEDFQDAVHPLVPEGHTFKALPVHFCHRNAWKVFKETLRSALGEEIICCHGDKVRMAVRAHVYAYPENILSVWIMFSTKYKCII</sequence>
<dbReference type="RefSeq" id="XP_022245039.1">
    <property type="nucleotide sequence ID" value="XM_022389331.1"/>
</dbReference>
<evidence type="ECO:0000313" key="11">
    <source>
        <dbReference type="RefSeq" id="XP_022245039.1"/>
    </source>
</evidence>
<organism evidence="6 7">
    <name type="scientific">Limulus polyphemus</name>
    <name type="common">Atlantic horseshoe crab</name>
    <dbReference type="NCBI Taxonomy" id="6850"/>
    <lineage>
        <taxon>Eukaryota</taxon>
        <taxon>Metazoa</taxon>
        <taxon>Ecdysozoa</taxon>
        <taxon>Arthropoda</taxon>
        <taxon>Chelicerata</taxon>
        <taxon>Merostomata</taxon>
        <taxon>Xiphosura</taxon>
        <taxon>Limulidae</taxon>
        <taxon>Limulus</taxon>
    </lineage>
</organism>
<evidence type="ECO:0000259" key="5">
    <source>
        <dbReference type="Pfam" id="PF24656"/>
    </source>
</evidence>
<dbReference type="RefSeq" id="XP_022245038.1">
    <property type="nucleotide sequence ID" value="XM_022389330.1"/>
</dbReference>
<dbReference type="Proteomes" id="UP000694941">
    <property type="component" value="Unplaced"/>
</dbReference>
<proteinExistence type="predicted"/>
<dbReference type="Pfam" id="PF15627">
    <property type="entry name" value="CEP76-C2"/>
    <property type="match status" value="1"/>
</dbReference>
<dbReference type="PANTHER" id="PTHR46436">
    <property type="entry name" value="CENTROSOMAL PROTEIN OF 76 KDA"/>
    <property type="match status" value="1"/>
</dbReference>
<dbReference type="InterPro" id="IPR052299">
    <property type="entry name" value="CEP76"/>
</dbReference>
<name>A0ABM1SN29_LIMPO</name>
<keyword evidence="6" id="KW-1185">Reference proteome</keyword>
<evidence type="ECO:0000313" key="10">
    <source>
        <dbReference type="RefSeq" id="XP_022245038.1"/>
    </source>
</evidence>
<dbReference type="GeneID" id="106462160"/>
<keyword evidence="2" id="KW-0963">Cytoplasm</keyword>
<feature type="domain" description="CEP76/DRC7 peptidase-like" evidence="5">
    <location>
        <begin position="368"/>
        <end position="495"/>
    </location>
</feature>
<dbReference type="InterPro" id="IPR056288">
    <property type="entry name" value="CEP76_C"/>
</dbReference>
<dbReference type="PANTHER" id="PTHR46436:SF1">
    <property type="entry name" value="CENTROSOMAL PROTEIN OF 76 KDA"/>
    <property type="match status" value="1"/>
</dbReference>
<accession>A0ABM1SN29</accession>
<evidence type="ECO:0000313" key="9">
    <source>
        <dbReference type="RefSeq" id="XP_022245037.1"/>
    </source>
</evidence>
<dbReference type="Pfam" id="PF24656">
    <property type="entry name" value="CEPT76_peptidase"/>
    <property type="match status" value="1"/>
</dbReference>
<evidence type="ECO:0000256" key="1">
    <source>
        <dbReference type="ARBA" id="ARBA00004300"/>
    </source>
</evidence>
<dbReference type="RefSeq" id="XP_022245036.1">
    <property type="nucleotide sequence ID" value="XM_022389328.1"/>
</dbReference>
<dbReference type="Pfam" id="PF24652">
    <property type="entry name" value="CEP76_C"/>
    <property type="match status" value="1"/>
</dbReference>
<reference evidence="7 8" key="1">
    <citation type="submission" date="2025-05" db="UniProtKB">
        <authorList>
            <consortium name="RefSeq"/>
        </authorList>
    </citation>
    <scope>IDENTIFICATION</scope>
    <source>
        <tissue evidence="7 8">Muscle</tissue>
    </source>
</reference>
<feature type="domain" description="CEP76 C2" evidence="3">
    <location>
        <begin position="113"/>
        <end position="260"/>
    </location>
</feature>
<evidence type="ECO:0000313" key="8">
    <source>
        <dbReference type="RefSeq" id="XP_022245036.1"/>
    </source>
</evidence>
<dbReference type="RefSeq" id="XP_022245037.1">
    <property type="nucleotide sequence ID" value="XM_022389329.1"/>
</dbReference>
<protein>
    <submittedName>
        <fullName evidence="7 8">Centrosomal protein of 76 kDa-like isoform X1</fullName>
    </submittedName>
</protein>
<evidence type="ECO:0000259" key="3">
    <source>
        <dbReference type="Pfam" id="PF15627"/>
    </source>
</evidence>
<comment type="subcellular location">
    <subcellularLocation>
        <location evidence="1">Cytoplasm</location>
        <location evidence="1">Cytoskeleton</location>
        <location evidence="1">Microtubule organizing center</location>
        <location evidence="1">Centrosome</location>
    </subcellularLocation>
</comment>
<dbReference type="InterPro" id="IPR056290">
    <property type="entry name" value="CEPT76/DRC7_peptidase-like_dom"/>
</dbReference>
<evidence type="ECO:0000313" key="7">
    <source>
        <dbReference type="RefSeq" id="XP_022245035.1"/>
    </source>
</evidence>
<feature type="domain" description="Centrosomal protein of 76 kDa C-terminal" evidence="4">
    <location>
        <begin position="518"/>
        <end position="661"/>
    </location>
</feature>
<evidence type="ECO:0000256" key="2">
    <source>
        <dbReference type="ARBA" id="ARBA00022490"/>
    </source>
</evidence>